<dbReference type="GO" id="GO:0050163">
    <property type="term" value="F:oxaloacetate tautomerase activity"/>
    <property type="evidence" value="ECO:0007669"/>
    <property type="project" value="UniProtKB-ARBA"/>
</dbReference>
<name>A0A8K0JVR8_LADFU</name>
<dbReference type="SUPFAM" id="SSF56529">
    <property type="entry name" value="FAH"/>
    <property type="match status" value="2"/>
</dbReference>
<dbReference type="Gene3D" id="3.90.850.10">
    <property type="entry name" value="Fumarylacetoacetase-like, C-terminal domain"/>
    <property type="match status" value="2"/>
</dbReference>
<feature type="domain" description="Fumarylacetoacetase-like C-terminal" evidence="3">
    <location>
        <begin position="80"/>
        <end position="281"/>
    </location>
</feature>
<comment type="similarity">
    <text evidence="1">Belongs to the FAH family.</text>
</comment>
<dbReference type="OrthoDB" id="411064at2759"/>
<organism evidence="4 5">
    <name type="scientific">Ladona fulva</name>
    <name type="common">Scarce chaser dragonfly</name>
    <name type="synonym">Libellula fulva</name>
    <dbReference type="NCBI Taxonomy" id="123851"/>
    <lineage>
        <taxon>Eukaryota</taxon>
        <taxon>Metazoa</taxon>
        <taxon>Ecdysozoa</taxon>
        <taxon>Arthropoda</taxon>
        <taxon>Hexapoda</taxon>
        <taxon>Insecta</taxon>
        <taxon>Pterygota</taxon>
        <taxon>Palaeoptera</taxon>
        <taxon>Odonata</taxon>
        <taxon>Epiprocta</taxon>
        <taxon>Anisoptera</taxon>
        <taxon>Libelluloidea</taxon>
        <taxon>Libellulidae</taxon>
        <taxon>Ladona</taxon>
    </lineage>
</organism>
<reference evidence="4" key="2">
    <citation type="submission" date="2017-10" db="EMBL/GenBank/DDBJ databases">
        <title>Ladona fulva Genome sequencing and assembly.</title>
        <authorList>
            <person name="Murali S."/>
            <person name="Richards S."/>
            <person name="Bandaranaike D."/>
            <person name="Bellair M."/>
            <person name="Blankenburg K."/>
            <person name="Chao H."/>
            <person name="Dinh H."/>
            <person name="Doddapaneni H."/>
            <person name="Dugan-Rocha S."/>
            <person name="Elkadiri S."/>
            <person name="Gnanaolivu R."/>
            <person name="Hernandez B."/>
            <person name="Skinner E."/>
            <person name="Javaid M."/>
            <person name="Lee S."/>
            <person name="Li M."/>
            <person name="Ming W."/>
            <person name="Munidasa M."/>
            <person name="Muniz J."/>
            <person name="Nguyen L."/>
            <person name="Hughes D."/>
            <person name="Osuji N."/>
            <person name="Pu L.-L."/>
            <person name="Puazo M."/>
            <person name="Qu C."/>
            <person name="Quiroz J."/>
            <person name="Raj R."/>
            <person name="Weissenberger G."/>
            <person name="Xin Y."/>
            <person name="Zou X."/>
            <person name="Han Y."/>
            <person name="Worley K."/>
            <person name="Muzny D."/>
            <person name="Gibbs R."/>
        </authorList>
    </citation>
    <scope>NUCLEOTIDE SEQUENCE</scope>
    <source>
        <strain evidence="4">Sampled in the wild</strain>
    </source>
</reference>
<dbReference type="InterPro" id="IPR036663">
    <property type="entry name" value="Fumarylacetoacetase_C_sf"/>
</dbReference>
<evidence type="ECO:0000313" key="4">
    <source>
        <dbReference type="EMBL" id="KAG8223570.1"/>
    </source>
</evidence>
<evidence type="ECO:0000313" key="5">
    <source>
        <dbReference type="Proteomes" id="UP000792457"/>
    </source>
</evidence>
<reference evidence="4" key="1">
    <citation type="submission" date="2013-04" db="EMBL/GenBank/DDBJ databases">
        <authorList>
            <person name="Qu J."/>
            <person name="Murali S.C."/>
            <person name="Bandaranaike D."/>
            <person name="Bellair M."/>
            <person name="Blankenburg K."/>
            <person name="Chao H."/>
            <person name="Dinh H."/>
            <person name="Doddapaneni H."/>
            <person name="Downs B."/>
            <person name="Dugan-Rocha S."/>
            <person name="Elkadiri S."/>
            <person name="Gnanaolivu R.D."/>
            <person name="Hernandez B."/>
            <person name="Javaid M."/>
            <person name="Jayaseelan J.C."/>
            <person name="Lee S."/>
            <person name="Li M."/>
            <person name="Ming W."/>
            <person name="Munidasa M."/>
            <person name="Muniz J."/>
            <person name="Nguyen L."/>
            <person name="Ongeri F."/>
            <person name="Osuji N."/>
            <person name="Pu L.-L."/>
            <person name="Puazo M."/>
            <person name="Qu C."/>
            <person name="Quiroz J."/>
            <person name="Raj R."/>
            <person name="Weissenberger G."/>
            <person name="Xin Y."/>
            <person name="Zou X."/>
            <person name="Han Y."/>
            <person name="Richards S."/>
            <person name="Worley K."/>
            <person name="Muzny D."/>
            <person name="Gibbs R."/>
        </authorList>
    </citation>
    <scope>NUCLEOTIDE SEQUENCE</scope>
    <source>
        <strain evidence="4">Sampled in the wild</strain>
    </source>
</reference>
<dbReference type="GO" id="GO:0046872">
    <property type="term" value="F:metal ion binding"/>
    <property type="evidence" value="ECO:0007669"/>
    <property type="project" value="UniProtKB-KW"/>
</dbReference>
<dbReference type="EMBL" id="KZ308166">
    <property type="protein sequence ID" value="KAG8223570.1"/>
    <property type="molecule type" value="Genomic_DNA"/>
</dbReference>
<protein>
    <recommendedName>
        <fullName evidence="3">Fumarylacetoacetase-like C-terminal domain-containing protein</fullName>
    </recommendedName>
</protein>
<accession>A0A8K0JVR8</accession>
<dbReference type="PANTHER" id="PTHR42796">
    <property type="entry name" value="FUMARYLACETOACETATE HYDROLASE DOMAIN-CONTAINING PROTEIN 2A-RELATED"/>
    <property type="match status" value="1"/>
</dbReference>
<evidence type="ECO:0000256" key="1">
    <source>
        <dbReference type="ARBA" id="ARBA00010211"/>
    </source>
</evidence>
<dbReference type="FunFam" id="3.90.850.10:FF:000002">
    <property type="entry name" value="2-hydroxyhepta-2,4-diene-1,7-dioate isomerase"/>
    <property type="match status" value="2"/>
</dbReference>
<dbReference type="Proteomes" id="UP000792457">
    <property type="component" value="Unassembled WGS sequence"/>
</dbReference>
<evidence type="ECO:0000256" key="2">
    <source>
        <dbReference type="ARBA" id="ARBA00022723"/>
    </source>
</evidence>
<dbReference type="AlphaFoldDB" id="A0A8K0JVR8"/>
<dbReference type="Pfam" id="PF01557">
    <property type="entry name" value="FAA_hydrolase"/>
    <property type="match status" value="2"/>
</dbReference>
<dbReference type="PANTHER" id="PTHR42796:SF4">
    <property type="entry name" value="FUMARYLACETOACETATE HYDROLASE DOMAIN-CONTAINING PROTEIN 2A"/>
    <property type="match status" value="1"/>
</dbReference>
<keyword evidence="5" id="KW-1185">Reference proteome</keyword>
<gene>
    <name evidence="4" type="ORF">J437_LFUL003034</name>
</gene>
<proteinExistence type="inferred from homology"/>
<dbReference type="InterPro" id="IPR011234">
    <property type="entry name" value="Fumarylacetoacetase-like_C"/>
</dbReference>
<dbReference type="GO" id="GO:0006107">
    <property type="term" value="P:oxaloacetate metabolic process"/>
    <property type="evidence" value="ECO:0007669"/>
    <property type="project" value="UniProtKB-ARBA"/>
</dbReference>
<feature type="domain" description="Fumarylacetoacetase-like C-terminal" evidence="3">
    <location>
        <begin position="299"/>
        <end position="487"/>
    </location>
</feature>
<sequence length="493" mass="54345">MRFFQYITKANGLLRLGVQEGQNIIDLASCDPSIPNNLLDFIRGGENMMKVANRAMTAKKGDVHKLEDVIVKAPIYGPDKVACVGMNYRDHCEELNAPIPQEPMFFNKFPSSIAGPNDPIPFPSPTDSLDYEVELALIIGKKGKDIPIETAMDHIFGYCVAHDVTARDWQLKKNGGQWLLGKTMEAFCPLGPCVVTRDEIPDPHSLPIRCYVNGILKQNGNTNKMVHKADAVVSFLSRFCTLLPGDVILTGTPPGVGCFRKPPEYLKEKLDHRALAMKNGDIYKMEDIIIKAPIIGPDKVACVGMNYRDHCEELNVSVPEEPVIFNKFPSSIAGPNEPIPLPSLTEALDYEVELAVIIGKKGKEIPLESAMDHVFGYCVAHDVTARDWVVQGKNGGQWLLGKTMDAFCPLGPCIVTRDEIPDPHSLSIRCSINGKLKQNGNTNKMVHRIDAVVSRMSRFCTLLPGDVILTGTPPGVGCFKKPPEYLKSVKLKE</sequence>
<evidence type="ECO:0000259" key="3">
    <source>
        <dbReference type="Pfam" id="PF01557"/>
    </source>
</evidence>
<comment type="caution">
    <text evidence="4">The sequence shown here is derived from an EMBL/GenBank/DDBJ whole genome shotgun (WGS) entry which is preliminary data.</text>
</comment>
<dbReference type="InterPro" id="IPR051121">
    <property type="entry name" value="FAH"/>
</dbReference>
<keyword evidence="2" id="KW-0479">Metal-binding</keyword>